<evidence type="ECO:0000256" key="2">
    <source>
        <dbReference type="ARBA" id="ARBA00007414"/>
    </source>
</evidence>
<dbReference type="PANTHER" id="PTHR12892:SF11">
    <property type="entry name" value="POST-GPI ATTACHMENT TO PROTEINS FACTOR 2"/>
    <property type="match status" value="1"/>
</dbReference>
<keyword evidence="3" id="KW-0337">GPI-anchor biosynthesis</keyword>
<name>A0A6J2U6V0_DROLE</name>
<keyword evidence="6" id="KW-0333">Golgi apparatus</keyword>
<feature type="domain" description="CWH43-like N-terminal" evidence="9">
    <location>
        <begin position="32"/>
        <end position="248"/>
    </location>
</feature>
<feature type="transmembrane region" description="Helical" evidence="8">
    <location>
        <begin position="34"/>
        <end position="55"/>
    </location>
</feature>
<dbReference type="GO" id="GO:0006506">
    <property type="term" value="P:GPI anchor biosynthetic process"/>
    <property type="evidence" value="ECO:0007669"/>
    <property type="project" value="UniProtKB-KW"/>
</dbReference>
<evidence type="ECO:0000256" key="7">
    <source>
        <dbReference type="ARBA" id="ARBA00023136"/>
    </source>
</evidence>
<accession>A0A6J2U6V0</accession>
<evidence type="ECO:0000256" key="6">
    <source>
        <dbReference type="ARBA" id="ARBA00023034"/>
    </source>
</evidence>
<dbReference type="Pfam" id="PF10277">
    <property type="entry name" value="Frag1"/>
    <property type="match status" value="1"/>
</dbReference>
<dbReference type="RefSeq" id="XP_030383695.1">
    <property type="nucleotide sequence ID" value="XM_030527835.1"/>
</dbReference>
<reference evidence="11" key="1">
    <citation type="submission" date="2025-08" db="UniProtKB">
        <authorList>
            <consortium name="RefSeq"/>
        </authorList>
    </citation>
    <scope>IDENTIFICATION</scope>
    <source>
        <strain evidence="11">11010-0011.00</strain>
        <tissue evidence="11">Whole body</tissue>
    </source>
</reference>
<dbReference type="InterPro" id="IPR039545">
    <property type="entry name" value="PGAP2"/>
</dbReference>
<keyword evidence="7 8" id="KW-0472">Membrane</keyword>
<dbReference type="GO" id="GO:0005789">
    <property type="term" value="C:endoplasmic reticulum membrane"/>
    <property type="evidence" value="ECO:0007669"/>
    <property type="project" value="TreeGrafter"/>
</dbReference>
<feature type="transmembrane region" description="Helical" evidence="8">
    <location>
        <begin position="231"/>
        <end position="253"/>
    </location>
</feature>
<feature type="transmembrane region" description="Helical" evidence="8">
    <location>
        <begin position="119"/>
        <end position="137"/>
    </location>
</feature>
<organism evidence="10 11">
    <name type="scientific">Drosophila lebanonensis</name>
    <name type="common">Fruit fly</name>
    <name type="synonym">Scaptodrosophila lebanonensis</name>
    <dbReference type="NCBI Taxonomy" id="7225"/>
    <lineage>
        <taxon>Eukaryota</taxon>
        <taxon>Metazoa</taxon>
        <taxon>Ecdysozoa</taxon>
        <taxon>Arthropoda</taxon>
        <taxon>Hexapoda</taxon>
        <taxon>Insecta</taxon>
        <taxon>Pterygota</taxon>
        <taxon>Neoptera</taxon>
        <taxon>Endopterygota</taxon>
        <taxon>Diptera</taxon>
        <taxon>Brachycera</taxon>
        <taxon>Muscomorpha</taxon>
        <taxon>Ephydroidea</taxon>
        <taxon>Drosophilidae</taxon>
        <taxon>Scaptodrosophila</taxon>
    </lineage>
</organism>
<dbReference type="Proteomes" id="UP000504634">
    <property type="component" value="Unplaced"/>
</dbReference>
<comment type="subcellular location">
    <subcellularLocation>
        <location evidence="1">Golgi apparatus membrane</location>
        <topology evidence="1">Multi-pass membrane protein</topology>
    </subcellularLocation>
</comment>
<keyword evidence="4 8" id="KW-0812">Transmembrane</keyword>
<keyword evidence="10" id="KW-1185">Reference proteome</keyword>
<evidence type="ECO:0000256" key="1">
    <source>
        <dbReference type="ARBA" id="ARBA00004653"/>
    </source>
</evidence>
<feature type="transmembrane region" description="Helical" evidence="8">
    <location>
        <begin position="193"/>
        <end position="211"/>
    </location>
</feature>
<dbReference type="PANTHER" id="PTHR12892">
    <property type="entry name" value="FGF RECEPTOR ACTIVATING PROTEIN 1"/>
    <property type="match status" value="1"/>
</dbReference>
<keyword evidence="5 8" id="KW-1133">Transmembrane helix</keyword>
<comment type="similarity">
    <text evidence="2">Belongs to the PGAP2 family.</text>
</comment>
<evidence type="ECO:0000313" key="11">
    <source>
        <dbReference type="RefSeq" id="XP_030383695.1"/>
    </source>
</evidence>
<gene>
    <name evidence="11" type="primary">LOC115631159</name>
</gene>
<evidence type="ECO:0000259" key="9">
    <source>
        <dbReference type="Pfam" id="PF10277"/>
    </source>
</evidence>
<dbReference type="GeneID" id="115631159"/>
<dbReference type="OrthoDB" id="68581at2759"/>
<sequence length="264" mass="30650">MVGVSGNKVKLLPTDTKDETLASPSLFRISVAHLLLIGFSIPHIALAYFLIMTLLTDFENSNYTHCNVINVIPSISAVAKSQQTSLRVATWLHFPFRLLAIRLYCSYFRRKLARPVRSIGYLAVWFLILETLGSLVLSQTAQIGGEEPVHLLAAGLIWISGCLFMATTFVCYKYYHRDMMEPMEELSFKVKTRLVYTYFCSTLIMWFWYFVHNAVCLPFAYSVFSLCEYVTIWTMMSYTWTCYFDFYHVYLMYSPKMGYFMSEI</sequence>
<dbReference type="InterPro" id="IPR019402">
    <property type="entry name" value="CWH43_N"/>
</dbReference>
<protein>
    <submittedName>
        <fullName evidence="11">Post-GPI attachment to proteins factor 2</fullName>
    </submittedName>
</protein>
<evidence type="ECO:0000256" key="4">
    <source>
        <dbReference type="ARBA" id="ARBA00022692"/>
    </source>
</evidence>
<proteinExistence type="inferred from homology"/>
<evidence type="ECO:0000256" key="5">
    <source>
        <dbReference type="ARBA" id="ARBA00022989"/>
    </source>
</evidence>
<evidence type="ECO:0000256" key="8">
    <source>
        <dbReference type="SAM" id="Phobius"/>
    </source>
</evidence>
<evidence type="ECO:0000256" key="3">
    <source>
        <dbReference type="ARBA" id="ARBA00022502"/>
    </source>
</evidence>
<evidence type="ECO:0000313" key="10">
    <source>
        <dbReference type="Proteomes" id="UP000504634"/>
    </source>
</evidence>
<dbReference type="AlphaFoldDB" id="A0A6J2U6V0"/>
<dbReference type="GO" id="GO:0000139">
    <property type="term" value="C:Golgi membrane"/>
    <property type="evidence" value="ECO:0007669"/>
    <property type="project" value="UniProtKB-SubCell"/>
</dbReference>
<feature type="transmembrane region" description="Helical" evidence="8">
    <location>
        <begin position="149"/>
        <end position="172"/>
    </location>
</feature>